<dbReference type="Proteomes" id="UP000235739">
    <property type="component" value="Unassembled WGS sequence"/>
</dbReference>
<dbReference type="EMBL" id="PNQX01000001">
    <property type="protein sequence ID" value="PMQ21755.1"/>
    <property type="molecule type" value="Genomic_DNA"/>
</dbReference>
<name>A0A2N7S6I8_9MICC</name>
<gene>
    <name evidence="1" type="ORF">CIK84_09570</name>
</gene>
<sequence>MFKVDQPSVAKSYIHVMTGVHFGAAPLISNHLAAIPISVATPPGLLDKQGQDTMPRLVGRQLLYSSELRSCQQHNGRLSAGALATLASALVFAHPAN</sequence>
<evidence type="ECO:0000313" key="1">
    <source>
        <dbReference type="EMBL" id="PMQ21755.1"/>
    </source>
</evidence>
<accession>A0A2N7S6I8</accession>
<dbReference type="AlphaFoldDB" id="A0A2N7S6I8"/>
<organism evidence="1 2">
    <name type="scientific">Glutamicibacter arilaitensis</name>
    <dbReference type="NCBI Taxonomy" id="256701"/>
    <lineage>
        <taxon>Bacteria</taxon>
        <taxon>Bacillati</taxon>
        <taxon>Actinomycetota</taxon>
        <taxon>Actinomycetes</taxon>
        <taxon>Micrococcales</taxon>
        <taxon>Micrococcaceae</taxon>
        <taxon>Glutamicibacter</taxon>
    </lineage>
</organism>
<reference evidence="1 2" key="1">
    <citation type="journal article" date="2017" name="Elife">
        <title>Extensive horizontal gene transfer in cheese-associated bacteria.</title>
        <authorList>
            <person name="Bonham K.S."/>
            <person name="Wolfe B.E."/>
            <person name="Dutton R.J."/>
        </authorList>
    </citation>
    <scope>NUCLEOTIDE SEQUENCE [LARGE SCALE GENOMIC DNA]</scope>
    <source>
        <strain evidence="1 2">JB182</strain>
    </source>
</reference>
<protein>
    <submittedName>
        <fullName evidence="1">Uncharacterized protein</fullName>
    </submittedName>
</protein>
<evidence type="ECO:0000313" key="2">
    <source>
        <dbReference type="Proteomes" id="UP000235739"/>
    </source>
</evidence>
<comment type="caution">
    <text evidence="1">The sequence shown here is derived from an EMBL/GenBank/DDBJ whole genome shotgun (WGS) entry which is preliminary data.</text>
</comment>
<proteinExistence type="predicted"/>